<reference evidence="4" key="1">
    <citation type="submission" date="2023-06" db="EMBL/GenBank/DDBJ databases">
        <title>SYSU T00b26.</title>
        <authorList>
            <person name="Gao L."/>
            <person name="Fang B.-Z."/>
            <person name="Li W.-J."/>
        </authorList>
    </citation>
    <scope>NUCLEOTIDE SEQUENCE</scope>
    <source>
        <strain evidence="4">SYSU T00b26</strain>
    </source>
</reference>
<dbReference type="SUPFAM" id="SSF46689">
    <property type="entry name" value="Homeodomain-like"/>
    <property type="match status" value="1"/>
</dbReference>
<evidence type="ECO:0000313" key="4">
    <source>
        <dbReference type="EMBL" id="MDN4472909.1"/>
    </source>
</evidence>
<proteinExistence type="predicted"/>
<dbReference type="EMBL" id="JAUHPV010000004">
    <property type="protein sequence ID" value="MDN4472909.1"/>
    <property type="molecule type" value="Genomic_DNA"/>
</dbReference>
<keyword evidence="5" id="KW-1185">Reference proteome</keyword>
<feature type="domain" description="HTH tetR-type" evidence="3">
    <location>
        <begin position="6"/>
        <end position="66"/>
    </location>
</feature>
<dbReference type="PROSITE" id="PS50977">
    <property type="entry name" value="HTH_TETR_2"/>
    <property type="match status" value="1"/>
</dbReference>
<accession>A0ABT8G2J6</accession>
<dbReference type="InterPro" id="IPR001647">
    <property type="entry name" value="HTH_TetR"/>
</dbReference>
<sequence length="194" mass="20976">MDARVARTRARLQEALLELARERPASEVSISDIADRAGVNRSTFYQHYADRDTLLADALDAEIAKAGAQLNHSELDPDVPPAVLVDFLSHISLNVDIYRQALTGAASGAVIVRMRARVSEMIRESAPAVGFEVDRLPVDVMSAGVAGSVLGVITAWLEREPLEPPAVAAEWAWAALFGPGRTLEQRHVAETPES</sequence>
<dbReference type="PANTHER" id="PTHR43479">
    <property type="entry name" value="ACREF/ENVCD OPERON REPRESSOR-RELATED"/>
    <property type="match status" value="1"/>
</dbReference>
<evidence type="ECO:0000259" key="3">
    <source>
        <dbReference type="PROSITE" id="PS50977"/>
    </source>
</evidence>
<dbReference type="Gene3D" id="1.10.357.10">
    <property type="entry name" value="Tetracycline Repressor, domain 2"/>
    <property type="match status" value="1"/>
</dbReference>
<dbReference type="Proteomes" id="UP001172738">
    <property type="component" value="Unassembled WGS sequence"/>
</dbReference>
<evidence type="ECO:0000313" key="5">
    <source>
        <dbReference type="Proteomes" id="UP001172738"/>
    </source>
</evidence>
<organism evidence="4 5">
    <name type="scientific">Demequina zhanjiangensis</name>
    <dbReference type="NCBI Taxonomy" id="3051659"/>
    <lineage>
        <taxon>Bacteria</taxon>
        <taxon>Bacillati</taxon>
        <taxon>Actinomycetota</taxon>
        <taxon>Actinomycetes</taxon>
        <taxon>Micrococcales</taxon>
        <taxon>Demequinaceae</taxon>
        <taxon>Demequina</taxon>
    </lineage>
</organism>
<dbReference type="PANTHER" id="PTHR43479:SF7">
    <property type="entry name" value="TETR-FAMILY TRANSCRIPTIONAL REGULATOR"/>
    <property type="match status" value="1"/>
</dbReference>
<keyword evidence="1 2" id="KW-0238">DNA-binding</keyword>
<feature type="DNA-binding region" description="H-T-H motif" evidence="2">
    <location>
        <begin position="29"/>
        <end position="48"/>
    </location>
</feature>
<dbReference type="InterPro" id="IPR050624">
    <property type="entry name" value="HTH-type_Tx_Regulator"/>
</dbReference>
<evidence type="ECO:0000256" key="2">
    <source>
        <dbReference type="PROSITE-ProRule" id="PRU00335"/>
    </source>
</evidence>
<comment type="caution">
    <text evidence="4">The sequence shown here is derived from an EMBL/GenBank/DDBJ whole genome shotgun (WGS) entry which is preliminary data.</text>
</comment>
<gene>
    <name evidence="4" type="ORF">QQX04_07870</name>
</gene>
<dbReference type="Pfam" id="PF00440">
    <property type="entry name" value="TetR_N"/>
    <property type="match status" value="1"/>
</dbReference>
<dbReference type="RefSeq" id="WP_301127923.1">
    <property type="nucleotide sequence ID" value="NZ_JAUHPV010000004.1"/>
</dbReference>
<dbReference type="InterPro" id="IPR009057">
    <property type="entry name" value="Homeodomain-like_sf"/>
</dbReference>
<evidence type="ECO:0000256" key="1">
    <source>
        <dbReference type="ARBA" id="ARBA00023125"/>
    </source>
</evidence>
<name>A0ABT8G2J6_9MICO</name>
<protein>
    <submittedName>
        <fullName evidence="4">TetR/AcrR family transcriptional regulator</fullName>
    </submittedName>
</protein>